<evidence type="ECO:0000256" key="2">
    <source>
        <dbReference type="SAM" id="Phobius"/>
    </source>
</evidence>
<sequence>MATSNLFNLESAHFAHVAVAHFPVAGGTLTVVAALCVLTHLRTGAVRLTLIDVLSRSTSYPGLQEQMKPVPFRLVHWCWHSFSSQLSLWSHTYGSATQRPLVHLNWSSVQGGSVGSRPEGHAHKDTALLKEQSTNNQDELNGWWKCNECWSLTEFLLLVAAVSTVVFLVAQHAGVDAVAVGTAEPGRHLTGPGNRSGRHTAARQGRSDPSHTGTNPDDTSAALEERQAVRSDVRDRGYFEGTSRRAPPAHHSLARPSYPRSRYHGHTPSSRGCTERRHIETHSRSRASALWTTMHRRKRRNQKKVLLGMHTRHRSSEPSHRQRMATQRWLSHRKSPRGSQVNSSVGGQSEMDR</sequence>
<organism evidence="3 4">
    <name type="scientific">Liparis tanakae</name>
    <name type="common">Tanaka's snailfish</name>
    <dbReference type="NCBI Taxonomy" id="230148"/>
    <lineage>
        <taxon>Eukaryota</taxon>
        <taxon>Metazoa</taxon>
        <taxon>Chordata</taxon>
        <taxon>Craniata</taxon>
        <taxon>Vertebrata</taxon>
        <taxon>Euteleostomi</taxon>
        <taxon>Actinopterygii</taxon>
        <taxon>Neopterygii</taxon>
        <taxon>Teleostei</taxon>
        <taxon>Neoteleostei</taxon>
        <taxon>Acanthomorphata</taxon>
        <taxon>Eupercaria</taxon>
        <taxon>Perciformes</taxon>
        <taxon>Cottioidei</taxon>
        <taxon>Cottales</taxon>
        <taxon>Liparidae</taxon>
        <taxon>Liparis</taxon>
    </lineage>
</organism>
<protein>
    <submittedName>
        <fullName evidence="3">Uncharacterized protein</fullName>
    </submittedName>
</protein>
<dbReference type="EMBL" id="SRLO01000237">
    <property type="protein sequence ID" value="TNN65298.1"/>
    <property type="molecule type" value="Genomic_DNA"/>
</dbReference>
<feature type="region of interest" description="Disordered" evidence="1">
    <location>
        <begin position="113"/>
        <end position="132"/>
    </location>
</feature>
<evidence type="ECO:0000256" key="1">
    <source>
        <dbReference type="SAM" id="MobiDB-lite"/>
    </source>
</evidence>
<name>A0A4Z2HHH0_9TELE</name>
<feature type="transmembrane region" description="Helical" evidence="2">
    <location>
        <begin position="20"/>
        <end position="41"/>
    </location>
</feature>
<feature type="compositionally biased region" description="Basic residues" evidence="1">
    <location>
        <begin position="294"/>
        <end position="303"/>
    </location>
</feature>
<keyword evidence="4" id="KW-1185">Reference proteome</keyword>
<feature type="compositionally biased region" description="Basic and acidic residues" evidence="1">
    <location>
        <begin position="223"/>
        <end position="238"/>
    </location>
</feature>
<proteinExistence type="predicted"/>
<feature type="compositionally biased region" description="Low complexity" evidence="1">
    <location>
        <begin position="338"/>
        <end position="353"/>
    </location>
</feature>
<gene>
    <name evidence="3" type="ORF">EYF80_024452</name>
</gene>
<accession>A0A4Z2HHH0</accession>
<comment type="caution">
    <text evidence="3">The sequence shown here is derived from an EMBL/GenBank/DDBJ whole genome shotgun (WGS) entry which is preliminary data.</text>
</comment>
<reference evidence="3 4" key="1">
    <citation type="submission" date="2019-03" db="EMBL/GenBank/DDBJ databases">
        <title>First draft genome of Liparis tanakae, snailfish: a comprehensive survey of snailfish specific genes.</title>
        <authorList>
            <person name="Kim W."/>
            <person name="Song I."/>
            <person name="Jeong J.-H."/>
            <person name="Kim D."/>
            <person name="Kim S."/>
            <person name="Ryu S."/>
            <person name="Song J.Y."/>
            <person name="Lee S.K."/>
        </authorList>
    </citation>
    <scope>NUCLEOTIDE SEQUENCE [LARGE SCALE GENOMIC DNA]</scope>
    <source>
        <tissue evidence="3">Muscle</tissue>
    </source>
</reference>
<feature type="region of interest" description="Disordered" evidence="1">
    <location>
        <begin position="183"/>
        <end position="353"/>
    </location>
</feature>
<dbReference type="Proteomes" id="UP000314294">
    <property type="component" value="Unassembled WGS sequence"/>
</dbReference>
<keyword evidence="2" id="KW-1133">Transmembrane helix</keyword>
<keyword evidence="2" id="KW-0812">Transmembrane</keyword>
<feature type="compositionally biased region" description="Basic and acidic residues" evidence="1">
    <location>
        <begin position="273"/>
        <end position="283"/>
    </location>
</feature>
<feature type="compositionally biased region" description="Basic and acidic residues" evidence="1">
    <location>
        <begin position="118"/>
        <end position="128"/>
    </location>
</feature>
<keyword evidence="2" id="KW-0472">Membrane</keyword>
<dbReference type="AlphaFoldDB" id="A0A4Z2HHH0"/>
<evidence type="ECO:0000313" key="3">
    <source>
        <dbReference type="EMBL" id="TNN65298.1"/>
    </source>
</evidence>
<evidence type="ECO:0000313" key="4">
    <source>
        <dbReference type="Proteomes" id="UP000314294"/>
    </source>
</evidence>